<dbReference type="Proteomes" id="UP000244855">
    <property type="component" value="Unassembled WGS sequence"/>
</dbReference>
<reference evidence="1 2" key="1">
    <citation type="journal article" date="2018" name="Sci. Rep.">
        <title>Comparative genomics provides insights into the lifestyle and reveals functional heterogeneity of dark septate endophytic fungi.</title>
        <authorList>
            <person name="Knapp D.G."/>
            <person name="Nemeth J.B."/>
            <person name="Barry K."/>
            <person name="Hainaut M."/>
            <person name="Henrissat B."/>
            <person name="Johnson J."/>
            <person name="Kuo A."/>
            <person name="Lim J.H.P."/>
            <person name="Lipzen A."/>
            <person name="Nolan M."/>
            <person name="Ohm R.A."/>
            <person name="Tamas L."/>
            <person name="Grigoriev I.V."/>
            <person name="Spatafora J.W."/>
            <person name="Nagy L.G."/>
            <person name="Kovacs G.M."/>
        </authorList>
    </citation>
    <scope>NUCLEOTIDE SEQUENCE [LARGE SCALE GENOMIC DNA]</scope>
    <source>
        <strain evidence="1 2">DSE2036</strain>
    </source>
</reference>
<keyword evidence="2" id="KW-1185">Reference proteome</keyword>
<name>A0A2V1EGM5_9PLEO</name>
<protein>
    <submittedName>
        <fullName evidence="1">Uncharacterized protein</fullName>
    </submittedName>
</protein>
<dbReference type="AlphaFoldDB" id="A0A2V1EGM5"/>
<sequence>MQLFQPWNKWPMGTFPFSASTPLTHRPRKKPTSFIIPLYPRSPYFLLLPGPLCFVLCLRQSLKRQKGKAGKKWKCKQMVNTGFWEEGNWTEGGGVGGNTSFTSFGCARDWL</sequence>
<gene>
    <name evidence="1" type="ORF">DM02DRAFT_3818</name>
</gene>
<evidence type="ECO:0000313" key="2">
    <source>
        <dbReference type="Proteomes" id="UP000244855"/>
    </source>
</evidence>
<dbReference type="EMBL" id="KZ805300">
    <property type="protein sequence ID" value="PVI08485.1"/>
    <property type="molecule type" value="Genomic_DNA"/>
</dbReference>
<proteinExistence type="predicted"/>
<accession>A0A2V1EGM5</accession>
<evidence type="ECO:0000313" key="1">
    <source>
        <dbReference type="EMBL" id="PVI08485.1"/>
    </source>
</evidence>
<organism evidence="1 2">
    <name type="scientific">Periconia macrospinosa</name>
    <dbReference type="NCBI Taxonomy" id="97972"/>
    <lineage>
        <taxon>Eukaryota</taxon>
        <taxon>Fungi</taxon>
        <taxon>Dikarya</taxon>
        <taxon>Ascomycota</taxon>
        <taxon>Pezizomycotina</taxon>
        <taxon>Dothideomycetes</taxon>
        <taxon>Pleosporomycetidae</taxon>
        <taxon>Pleosporales</taxon>
        <taxon>Massarineae</taxon>
        <taxon>Periconiaceae</taxon>
        <taxon>Periconia</taxon>
    </lineage>
</organism>